<name>A0A7J7MLH3_9MAGN</name>
<dbReference type="Gene3D" id="1.10.418.20">
    <property type="match status" value="1"/>
</dbReference>
<gene>
    <name evidence="7" type="ORF">GIB67_007101</name>
</gene>
<evidence type="ECO:0000259" key="6">
    <source>
        <dbReference type="PROSITE" id="PS50600"/>
    </source>
</evidence>
<dbReference type="OrthoDB" id="1287177at2759"/>
<accession>A0A7J7MLH3</accession>
<feature type="region of interest" description="Disordered" evidence="5">
    <location>
        <begin position="111"/>
        <end position="132"/>
    </location>
</feature>
<evidence type="ECO:0000313" key="7">
    <source>
        <dbReference type="EMBL" id="KAF6155664.1"/>
    </source>
</evidence>
<dbReference type="Proteomes" id="UP000541444">
    <property type="component" value="Unassembled WGS sequence"/>
</dbReference>
<reference evidence="7 8" key="1">
    <citation type="journal article" date="2020" name="IScience">
        <title>Genome Sequencing of the Endangered Kingdonia uniflora (Circaeasteraceae, Ranunculales) Reveals Potential Mechanisms of Evolutionary Specialization.</title>
        <authorList>
            <person name="Sun Y."/>
            <person name="Deng T."/>
            <person name="Zhang A."/>
            <person name="Moore M.J."/>
            <person name="Landis J.B."/>
            <person name="Lin N."/>
            <person name="Zhang H."/>
            <person name="Zhang X."/>
            <person name="Huang J."/>
            <person name="Zhang X."/>
            <person name="Sun H."/>
            <person name="Wang H."/>
        </authorList>
    </citation>
    <scope>NUCLEOTIDE SEQUENCE [LARGE SCALE GENOMIC DNA]</scope>
    <source>
        <strain evidence="7">TB1705</strain>
        <tissue evidence="7">Leaf</tissue>
    </source>
</reference>
<comment type="similarity">
    <text evidence="1">Belongs to the peptidase C48 family.</text>
</comment>
<dbReference type="PROSITE" id="PS50600">
    <property type="entry name" value="ULP_PROTEASE"/>
    <property type="match status" value="1"/>
</dbReference>
<dbReference type="PANTHER" id="PTHR46915">
    <property type="entry name" value="UBIQUITIN-LIKE PROTEASE 4-RELATED"/>
    <property type="match status" value="1"/>
</dbReference>
<organism evidence="7 8">
    <name type="scientific">Kingdonia uniflora</name>
    <dbReference type="NCBI Taxonomy" id="39325"/>
    <lineage>
        <taxon>Eukaryota</taxon>
        <taxon>Viridiplantae</taxon>
        <taxon>Streptophyta</taxon>
        <taxon>Embryophyta</taxon>
        <taxon>Tracheophyta</taxon>
        <taxon>Spermatophyta</taxon>
        <taxon>Magnoliopsida</taxon>
        <taxon>Ranunculales</taxon>
        <taxon>Circaeasteraceae</taxon>
        <taxon>Kingdonia</taxon>
    </lineage>
</organism>
<proteinExistence type="inferred from homology"/>
<keyword evidence="4" id="KW-0788">Thiol protease</keyword>
<keyword evidence="3" id="KW-0378">Hydrolase</keyword>
<dbReference type="AlphaFoldDB" id="A0A7J7MLH3"/>
<dbReference type="PANTHER" id="PTHR46915:SF2">
    <property type="entry name" value="UBIQUITIN-LIKE PROTEASE 4"/>
    <property type="match status" value="1"/>
</dbReference>
<dbReference type="EMBL" id="JACGCM010001406">
    <property type="protein sequence ID" value="KAF6155664.1"/>
    <property type="molecule type" value="Genomic_DNA"/>
</dbReference>
<keyword evidence="8" id="KW-1185">Reference proteome</keyword>
<evidence type="ECO:0000256" key="2">
    <source>
        <dbReference type="ARBA" id="ARBA00022670"/>
    </source>
</evidence>
<dbReference type="SUPFAM" id="SSF54001">
    <property type="entry name" value="Cysteine proteinases"/>
    <property type="match status" value="1"/>
</dbReference>
<evidence type="ECO:0000313" key="8">
    <source>
        <dbReference type="Proteomes" id="UP000541444"/>
    </source>
</evidence>
<evidence type="ECO:0000256" key="4">
    <source>
        <dbReference type="ARBA" id="ARBA00022807"/>
    </source>
</evidence>
<comment type="caution">
    <text evidence="7">The sequence shown here is derived from an EMBL/GenBank/DDBJ whole genome shotgun (WGS) entry which is preliminary data.</text>
</comment>
<keyword evidence="2" id="KW-0645">Protease</keyword>
<evidence type="ECO:0000256" key="1">
    <source>
        <dbReference type="ARBA" id="ARBA00005234"/>
    </source>
</evidence>
<dbReference type="GO" id="GO:0008234">
    <property type="term" value="F:cysteine-type peptidase activity"/>
    <property type="evidence" value="ECO:0007669"/>
    <property type="project" value="UniProtKB-KW"/>
</dbReference>
<protein>
    <recommendedName>
        <fullName evidence="6">Ubiquitin-like protease family profile domain-containing protein</fullName>
    </recommendedName>
</protein>
<evidence type="ECO:0000256" key="5">
    <source>
        <dbReference type="SAM" id="MobiDB-lite"/>
    </source>
</evidence>
<feature type="domain" description="Ubiquitin-like protease family profile" evidence="6">
    <location>
        <begin position="1"/>
        <end position="66"/>
    </location>
</feature>
<dbReference type="InterPro" id="IPR003653">
    <property type="entry name" value="Peptidase_C48_C"/>
</dbReference>
<feature type="compositionally biased region" description="Low complexity" evidence="5">
    <location>
        <begin position="121"/>
        <end position="132"/>
    </location>
</feature>
<dbReference type="GO" id="GO:0006508">
    <property type="term" value="P:proteolysis"/>
    <property type="evidence" value="ECO:0007669"/>
    <property type="project" value="UniProtKB-KW"/>
</dbReference>
<dbReference type="InterPro" id="IPR038765">
    <property type="entry name" value="Papain-like_cys_pep_sf"/>
</dbReference>
<evidence type="ECO:0000256" key="3">
    <source>
        <dbReference type="ARBA" id="ARBA00022801"/>
    </source>
</evidence>
<sequence length="132" mass="15592">MQLVFCSYLQEEWNYLKDGVVIEDIPIADKIWKNLPRRIEEKIITVPQQENDYDCGIFVLFFMERFVEEAPQRLRKKDLAMFGRQWFKFKPEEASGLRKRIRDLLMEEFQNSSLEKDSKESSSASSGDDGSL</sequence>
<dbReference type="Pfam" id="PF02902">
    <property type="entry name" value="Peptidase_C48"/>
    <property type="match status" value="1"/>
</dbReference>
<dbReference type="GO" id="GO:0016926">
    <property type="term" value="P:protein desumoylation"/>
    <property type="evidence" value="ECO:0007669"/>
    <property type="project" value="UniProtKB-ARBA"/>
</dbReference>